<organism evidence="2 3">
    <name type="scientific">Granulicella cerasi</name>
    <dbReference type="NCBI Taxonomy" id="741063"/>
    <lineage>
        <taxon>Bacteria</taxon>
        <taxon>Pseudomonadati</taxon>
        <taxon>Acidobacteriota</taxon>
        <taxon>Terriglobia</taxon>
        <taxon>Terriglobales</taxon>
        <taxon>Acidobacteriaceae</taxon>
        <taxon>Granulicella</taxon>
    </lineage>
</organism>
<dbReference type="EC" id="2.1.-.-" evidence="2"/>
<keyword evidence="2" id="KW-0808">Transferase</keyword>
<comment type="caution">
    <text evidence="2">The sequence shown here is derived from an EMBL/GenBank/DDBJ whole genome shotgun (WGS) entry which is preliminary data.</text>
</comment>
<proteinExistence type="predicted"/>
<reference evidence="3" key="1">
    <citation type="journal article" date="2019" name="Int. J. Syst. Evol. Microbiol.">
        <title>The Global Catalogue of Microorganisms (GCM) 10K type strain sequencing project: providing services to taxonomists for standard genome sequencing and annotation.</title>
        <authorList>
            <consortium name="The Broad Institute Genomics Platform"/>
            <consortium name="The Broad Institute Genome Sequencing Center for Infectious Disease"/>
            <person name="Wu L."/>
            <person name="Ma J."/>
        </authorList>
    </citation>
    <scope>NUCLEOTIDE SEQUENCE [LARGE SCALE GENOMIC DNA]</scope>
    <source>
        <strain evidence="3">CGMCC 1.16026</strain>
    </source>
</reference>
<name>A0ABW1ZD57_9BACT</name>
<accession>A0ABW1ZD57</accession>
<evidence type="ECO:0000256" key="1">
    <source>
        <dbReference type="SAM" id="MobiDB-lite"/>
    </source>
</evidence>
<dbReference type="GO" id="GO:0008168">
    <property type="term" value="F:methyltransferase activity"/>
    <property type="evidence" value="ECO:0007669"/>
    <property type="project" value="UniProtKB-KW"/>
</dbReference>
<protein>
    <submittedName>
        <fullName evidence="2">Class I SAM-dependent methyltransferase</fullName>
        <ecNumber evidence="2">2.1.-.-</ecNumber>
    </submittedName>
</protein>
<gene>
    <name evidence="2" type="ORF">ACFQBQ_15480</name>
</gene>
<dbReference type="RefSeq" id="WP_263371113.1">
    <property type="nucleotide sequence ID" value="NZ_JAGSYD010000002.1"/>
</dbReference>
<dbReference type="Proteomes" id="UP001596391">
    <property type="component" value="Unassembled WGS sequence"/>
</dbReference>
<dbReference type="CDD" id="cd02440">
    <property type="entry name" value="AdoMet_MTases"/>
    <property type="match status" value="1"/>
</dbReference>
<feature type="region of interest" description="Disordered" evidence="1">
    <location>
        <begin position="1"/>
        <end position="25"/>
    </location>
</feature>
<evidence type="ECO:0000313" key="3">
    <source>
        <dbReference type="Proteomes" id="UP001596391"/>
    </source>
</evidence>
<dbReference type="InterPro" id="IPR029063">
    <property type="entry name" value="SAM-dependent_MTases_sf"/>
</dbReference>
<dbReference type="GO" id="GO:0032259">
    <property type="term" value="P:methylation"/>
    <property type="evidence" value="ECO:0007669"/>
    <property type="project" value="UniProtKB-KW"/>
</dbReference>
<evidence type="ECO:0000313" key="2">
    <source>
        <dbReference type="EMBL" id="MFC6646953.1"/>
    </source>
</evidence>
<keyword evidence="3" id="KW-1185">Reference proteome</keyword>
<sequence length="243" mass="26874">MPPRKKPIAPAVHPFDRAHGTDTSGLIPGPAIAEGTTHKVEDLTAYYGIAPSILTGLTDLWLQQLHPQSPIEQTVFLDVGAGKGRAMMLASQLPFRRIEGIELSPAMYAIAQRNLAIWGADPTAEALAPIMLHHADATTHPLPHAPTLAFLFHPFEAKLLNRFLRHVESEQAESPQPFDLIYANAEHDSLLDRDPCFRRIWLGRVPMSTDDHLADLAEIAQQTEYGSTGDELCAIYRFHPRGQ</sequence>
<keyword evidence="2" id="KW-0489">Methyltransferase</keyword>
<dbReference type="EMBL" id="JBHSWI010000001">
    <property type="protein sequence ID" value="MFC6646953.1"/>
    <property type="molecule type" value="Genomic_DNA"/>
</dbReference>
<dbReference type="Gene3D" id="3.40.50.150">
    <property type="entry name" value="Vaccinia Virus protein VP39"/>
    <property type="match status" value="1"/>
</dbReference>
<dbReference type="SUPFAM" id="SSF53335">
    <property type="entry name" value="S-adenosyl-L-methionine-dependent methyltransferases"/>
    <property type="match status" value="1"/>
</dbReference>